<evidence type="ECO:0000256" key="1">
    <source>
        <dbReference type="ARBA" id="ARBA00022617"/>
    </source>
</evidence>
<feature type="domain" description="Cytochrome c" evidence="6">
    <location>
        <begin position="53"/>
        <end position="145"/>
    </location>
</feature>
<dbReference type="GO" id="GO:0046872">
    <property type="term" value="F:metal ion binding"/>
    <property type="evidence" value="ECO:0007669"/>
    <property type="project" value="UniProtKB-KW"/>
</dbReference>
<proteinExistence type="predicted"/>
<organism evidence="7 8">
    <name type="scientific">Candidatus Manganitrophus noduliformans</name>
    <dbReference type="NCBI Taxonomy" id="2606439"/>
    <lineage>
        <taxon>Bacteria</taxon>
        <taxon>Pseudomonadati</taxon>
        <taxon>Nitrospirota</taxon>
        <taxon>Nitrospiria</taxon>
        <taxon>Candidatus Troglogloeales</taxon>
        <taxon>Candidatus Manganitrophaceae</taxon>
        <taxon>Candidatus Manganitrophus</taxon>
    </lineage>
</organism>
<dbReference type="InterPro" id="IPR036909">
    <property type="entry name" value="Cyt_c-like_dom_sf"/>
</dbReference>
<dbReference type="RefSeq" id="WP_168058047.1">
    <property type="nucleotide sequence ID" value="NZ_VTOW01000001.1"/>
</dbReference>
<dbReference type="Proteomes" id="UP000534783">
    <property type="component" value="Unassembled WGS sequence"/>
</dbReference>
<dbReference type="SUPFAM" id="SSF46626">
    <property type="entry name" value="Cytochrome c"/>
    <property type="match status" value="1"/>
</dbReference>
<feature type="chain" id="PRO_5030659309" evidence="5">
    <location>
        <begin position="24"/>
        <end position="145"/>
    </location>
</feature>
<dbReference type="GO" id="GO:0020037">
    <property type="term" value="F:heme binding"/>
    <property type="evidence" value="ECO:0007669"/>
    <property type="project" value="InterPro"/>
</dbReference>
<keyword evidence="3 4" id="KW-0408">Iron</keyword>
<evidence type="ECO:0000313" key="7">
    <source>
        <dbReference type="EMBL" id="NKE69760.1"/>
    </source>
</evidence>
<keyword evidence="1 4" id="KW-0349">Heme</keyword>
<evidence type="ECO:0000256" key="5">
    <source>
        <dbReference type="SAM" id="SignalP"/>
    </source>
</evidence>
<dbReference type="AlphaFoldDB" id="A0A7X6I9V2"/>
<accession>A0A7X6I9V2</accession>
<dbReference type="Pfam" id="PF13442">
    <property type="entry name" value="Cytochrome_CBB3"/>
    <property type="match status" value="1"/>
</dbReference>
<comment type="caution">
    <text evidence="7">The sequence shown here is derived from an EMBL/GenBank/DDBJ whole genome shotgun (WGS) entry which is preliminary data.</text>
</comment>
<protein>
    <submittedName>
        <fullName evidence="7">Cytochrome c</fullName>
    </submittedName>
</protein>
<dbReference type="Gene3D" id="1.10.760.10">
    <property type="entry name" value="Cytochrome c-like domain"/>
    <property type="match status" value="1"/>
</dbReference>
<keyword evidence="8" id="KW-1185">Reference proteome</keyword>
<keyword evidence="2 4" id="KW-0479">Metal-binding</keyword>
<evidence type="ECO:0000256" key="2">
    <source>
        <dbReference type="ARBA" id="ARBA00022723"/>
    </source>
</evidence>
<evidence type="ECO:0000256" key="3">
    <source>
        <dbReference type="ARBA" id="ARBA00023004"/>
    </source>
</evidence>
<evidence type="ECO:0000313" key="8">
    <source>
        <dbReference type="Proteomes" id="UP000534783"/>
    </source>
</evidence>
<keyword evidence="5" id="KW-0732">Signal</keyword>
<evidence type="ECO:0000256" key="4">
    <source>
        <dbReference type="PROSITE-ProRule" id="PRU00433"/>
    </source>
</evidence>
<dbReference type="InterPro" id="IPR009056">
    <property type="entry name" value="Cyt_c-like_dom"/>
</dbReference>
<dbReference type="GO" id="GO:0009055">
    <property type="term" value="F:electron transfer activity"/>
    <property type="evidence" value="ECO:0007669"/>
    <property type="project" value="InterPro"/>
</dbReference>
<sequence length="145" mass="15351">MRHLTAIFIFIAVLAATPWSALAAEKDPCAPRAPAGELAQLKGMKPPVPETPETIQKGKEIYNGKGACAGCHGPAGKGDGMLAASLNPSPRNFTNPQFKQCKSIGEMFWAVKNGIPGTGMIAAVDTGLISEEEAWQAVLYERSLK</sequence>
<gene>
    <name evidence="7" type="ORF">MNODULE_03240</name>
</gene>
<reference evidence="7 8" key="1">
    <citation type="journal article" date="2020" name="Nature">
        <title>Bacterial chemolithoautotrophy via manganese oxidation.</title>
        <authorList>
            <person name="Yu H."/>
            <person name="Leadbetter J.R."/>
        </authorList>
    </citation>
    <scope>NUCLEOTIDE SEQUENCE [LARGE SCALE GENOMIC DNA]</scope>
    <source>
        <strain evidence="7 8">Mn-1</strain>
    </source>
</reference>
<name>A0A7X6I9V2_9BACT</name>
<dbReference type="EMBL" id="VTOW01000001">
    <property type="protein sequence ID" value="NKE69760.1"/>
    <property type="molecule type" value="Genomic_DNA"/>
</dbReference>
<evidence type="ECO:0000259" key="6">
    <source>
        <dbReference type="PROSITE" id="PS51007"/>
    </source>
</evidence>
<feature type="signal peptide" evidence="5">
    <location>
        <begin position="1"/>
        <end position="23"/>
    </location>
</feature>
<dbReference type="PROSITE" id="PS51007">
    <property type="entry name" value="CYTC"/>
    <property type="match status" value="1"/>
</dbReference>